<dbReference type="InterPro" id="IPR000182">
    <property type="entry name" value="GNAT_dom"/>
</dbReference>
<gene>
    <name evidence="3" type="ORF">SAMN05421761_11745</name>
</gene>
<organism evidence="3 4">
    <name type="scientific">Belliella pelovolcani</name>
    <dbReference type="NCBI Taxonomy" id="529505"/>
    <lineage>
        <taxon>Bacteria</taxon>
        <taxon>Pseudomonadati</taxon>
        <taxon>Bacteroidota</taxon>
        <taxon>Cytophagia</taxon>
        <taxon>Cytophagales</taxon>
        <taxon>Cyclobacteriaceae</taxon>
        <taxon>Belliella</taxon>
    </lineage>
</organism>
<dbReference type="PANTHER" id="PTHR31435:SF10">
    <property type="entry name" value="BSR4717 PROTEIN"/>
    <property type="match status" value="1"/>
</dbReference>
<feature type="domain" description="N-acetyltransferase" evidence="1">
    <location>
        <begin position="1"/>
        <end position="94"/>
    </location>
</feature>
<dbReference type="PROSITE" id="PS51729">
    <property type="entry name" value="GNAT_YJDJ"/>
    <property type="match status" value="1"/>
</dbReference>
<feature type="domain" description="N-acetyltransferase" evidence="2">
    <location>
        <begin position="7"/>
        <end position="94"/>
    </location>
</feature>
<dbReference type="PROSITE" id="PS51186">
    <property type="entry name" value="GNAT"/>
    <property type="match status" value="1"/>
</dbReference>
<dbReference type="STRING" id="529505.SAMN05421761_11745"/>
<protein>
    <submittedName>
        <fullName evidence="3">Uncharacterized protein</fullName>
    </submittedName>
</protein>
<name>A0A1N7PKU3_9BACT</name>
<dbReference type="PANTHER" id="PTHR31435">
    <property type="entry name" value="PROTEIN NATD1"/>
    <property type="match status" value="1"/>
</dbReference>
<dbReference type="InterPro" id="IPR045057">
    <property type="entry name" value="Gcn5-rel_NAT"/>
</dbReference>
<keyword evidence="4" id="KW-1185">Reference proteome</keyword>
<sequence>MITVEHQQSESKGQFVLLDIDKQIGIMTYSVAGTDKIIIDHTEVDPAYKGQGLGEKLVMAGVDFAREQKIKILPLCPYAKSIFAKKEDIQDVRF</sequence>
<reference evidence="4" key="1">
    <citation type="submission" date="2017-01" db="EMBL/GenBank/DDBJ databases">
        <authorList>
            <person name="Varghese N."/>
            <person name="Submissions S."/>
        </authorList>
    </citation>
    <scope>NUCLEOTIDE SEQUENCE [LARGE SCALE GENOMIC DNA]</scope>
    <source>
        <strain evidence="4">DSM 46698</strain>
    </source>
</reference>
<dbReference type="SUPFAM" id="SSF55729">
    <property type="entry name" value="Acyl-CoA N-acyltransferases (Nat)"/>
    <property type="match status" value="1"/>
</dbReference>
<dbReference type="AlphaFoldDB" id="A0A1N7PKU3"/>
<dbReference type="CDD" id="cd04301">
    <property type="entry name" value="NAT_SF"/>
    <property type="match status" value="1"/>
</dbReference>
<evidence type="ECO:0000259" key="1">
    <source>
        <dbReference type="PROSITE" id="PS51186"/>
    </source>
</evidence>
<dbReference type="InterPro" id="IPR031165">
    <property type="entry name" value="GNAT_YJDJ"/>
</dbReference>
<evidence type="ECO:0000259" key="2">
    <source>
        <dbReference type="PROSITE" id="PS51729"/>
    </source>
</evidence>
<dbReference type="InterPro" id="IPR016181">
    <property type="entry name" value="Acyl_CoA_acyltransferase"/>
</dbReference>
<dbReference type="EMBL" id="FTOP01000017">
    <property type="protein sequence ID" value="SIT11245.1"/>
    <property type="molecule type" value="Genomic_DNA"/>
</dbReference>
<evidence type="ECO:0000313" key="3">
    <source>
        <dbReference type="EMBL" id="SIT11245.1"/>
    </source>
</evidence>
<dbReference type="RefSeq" id="WP_217695378.1">
    <property type="nucleotide sequence ID" value="NZ_FTOP01000017.1"/>
</dbReference>
<proteinExistence type="predicted"/>
<evidence type="ECO:0000313" key="4">
    <source>
        <dbReference type="Proteomes" id="UP000186026"/>
    </source>
</evidence>
<dbReference type="Proteomes" id="UP000186026">
    <property type="component" value="Unassembled WGS sequence"/>
</dbReference>
<dbReference type="Pfam" id="PF14542">
    <property type="entry name" value="Acetyltransf_CG"/>
    <property type="match status" value="1"/>
</dbReference>
<accession>A0A1N7PKU3</accession>
<dbReference type="Gene3D" id="3.40.630.30">
    <property type="match status" value="1"/>
</dbReference>
<dbReference type="GO" id="GO:0016747">
    <property type="term" value="F:acyltransferase activity, transferring groups other than amino-acyl groups"/>
    <property type="evidence" value="ECO:0007669"/>
    <property type="project" value="InterPro"/>
</dbReference>